<feature type="compositionally biased region" description="Low complexity" evidence="2">
    <location>
        <begin position="1095"/>
        <end position="1107"/>
    </location>
</feature>
<protein>
    <submittedName>
        <fullName evidence="3">Uncharacterized protein</fullName>
    </submittedName>
</protein>
<accession>A0A5C3FH62</accession>
<feature type="compositionally biased region" description="Polar residues" evidence="2">
    <location>
        <begin position="639"/>
        <end position="650"/>
    </location>
</feature>
<feature type="compositionally biased region" description="Low complexity" evidence="2">
    <location>
        <begin position="1340"/>
        <end position="1356"/>
    </location>
</feature>
<keyword evidence="1" id="KW-0175">Coiled coil</keyword>
<feature type="region of interest" description="Disordered" evidence="2">
    <location>
        <begin position="145"/>
        <end position="467"/>
    </location>
</feature>
<feature type="compositionally biased region" description="Low complexity" evidence="2">
    <location>
        <begin position="52"/>
        <end position="67"/>
    </location>
</feature>
<evidence type="ECO:0000256" key="1">
    <source>
        <dbReference type="SAM" id="Coils"/>
    </source>
</evidence>
<feature type="region of interest" description="Disordered" evidence="2">
    <location>
        <begin position="694"/>
        <end position="748"/>
    </location>
</feature>
<dbReference type="OrthoDB" id="2554024at2759"/>
<feature type="region of interest" description="Disordered" evidence="2">
    <location>
        <begin position="521"/>
        <end position="586"/>
    </location>
</feature>
<reference evidence="3" key="1">
    <citation type="submission" date="2018-03" db="EMBL/GenBank/DDBJ databases">
        <authorList>
            <person name="Guldener U."/>
        </authorList>
    </citation>
    <scope>NUCLEOTIDE SEQUENCE [LARGE SCALE GENOMIC DNA]</scope>
    <source>
        <strain evidence="3">ATCC34888</strain>
    </source>
</reference>
<feature type="compositionally biased region" description="Basic and acidic residues" evidence="2">
    <location>
        <begin position="145"/>
        <end position="155"/>
    </location>
</feature>
<feature type="compositionally biased region" description="Polar residues" evidence="2">
    <location>
        <begin position="429"/>
        <end position="452"/>
    </location>
</feature>
<feature type="region of interest" description="Disordered" evidence="2">
    <location>
        <begin position="1200"/>
        <end position="1233"/>
    </location>
</feature>
<name>A0A5C3FH62_PSEA2</name>
<feature type="compositionally biased region" description="Low complexity" evidence="2">
    <location>
        <begin position="372"/>
        <end position="386"/>
    </location>
</feature>
<sequence>MPNAESSRQAMMPTHSSAANGVARTNSGRFRIRVPSLTKAARPSGSQSADQASSHNSASDPSSSQAATKAWQPRWAPKLKRTTPSESVTTYSPILSPPLPPLPSSATSPPPALQLDDAGFGRPFSTSGLLDMNASRFSFLDMSLRDHDSDSDHEGTASNSPFPPQAPTIHEPPAMGQSPLVGFPSSAGASAVPHSEALSSTSGSYRADAGHDLLRVPPLTSPMSAEGSRMTLTSQASLPTSSPALASLISSFPSPTTRQPPSIAESLGAHLPPSKLPHPDGAWSLKAPLMSKENSWDGGERWDLEKPKASRVTASRSSTELPYLDMDDEDTEVLASALPNPAGNLPQSVPGPTTVSPPRNRQMRNPPPGPAPSAALPALPGLPSAPAHDDAQRTESAATGEATDQHQDGDFNSRRASRQLQRPLILPTLRSSSSFDRLSNMQQAAGGTSAAQPSMGPSPPRSGGVGADRKVLTLSRNASTDELARSLDIPRDTVRQMLDTTQHVWRNHLLGSSALNMKFEASSPQNHDQLPRSSSSPMLSTLFASHSGSAGGVARDDGSRVPRSSAGGIPYISSSRPSFEQQSPSWAVVGDAADGQRATLLDARAERAKHRRTFLGRSSEDGLTANYNFSRPIRRDATGSDQGLGSSASMPSLAAARQAPKPPALLQSPLLLKGESEATGFAQFAVDDEEEVLADSASEAHQLSSAGHALHTEEQHGQAASVLTSRSGPFALHKPMPALPGQPMPTSPRLVRRNSDTVLNRFAPEFGKRAPGELHAWSVCIDDDGIPAIRPSASAFHRPQCALAGKTNATWQCGCRASHGADLAATPSSQLSRFATPALTVLGQSSPGRNRSLSASSVMDPARQAQLWSQVERNKELIRKHEQEIAGLQEQVVRISTEIASARPSFSSTLRTPELASATMMPSQSSKPVANVVARKPLPQISSSDADGSRPPVPSKVEAAEPFPSMSATAKPGSALASSEGVAGTRTLRGRIASLSKINLAGRDEETRESQSLDLGHSRLRSSSSTSSLNKVFRFPWSRSSEKETAFPQPTPFPLGGRHAQSGSVSLSRDKALPNVHMHSADVHRPLPAPPVSEVPPSKRYPPSSRKYSYDMLHGPTFHSSVGSRHLRGRSGSSKSSSFGTGNSIFSSAESNDTHEPSRFASFPRFGRRWDSISSRGTVPSARNSADVTNLVGATHASTPALSSYGAKPSVATSSDVELPPRRSSLRKSVEAAPTRSPIPIEFLQANDAGMAPISEQSEMGSPASARLDTIAADVEMSPASLAGMSPAGPARMSMSERYRLQGLTVPAPLPLSSTHASSLASPALSSAVEPDSATKVGGLPVSPVSPRSARSPLPVAFSHGSLTVARQASIKH</sequence>
<proteinExistence type="predicted"/>
<feature type="compositionally biased region" description="Basic and acidic residues" evidence="2">
    <location>
        <begin position="294"/>
        <end position="308"/>
    </location>
</feature>
<feature type="compositionally biased region" description="Polar residues" evidence="2">
    <location>
        <begin position="345"/>
        <end position="356"/>
    </location>
</feature>
<feature type="compositionally biased region" description="Polar residues" evidence="2">
    <location>
        <begin position="82"/>
        <end position="91"/>
    </location>
</feature>
<evidence type="ECO:0000313" key="4">
    <source>
        <dbReference type="Proteomes" id="UP000325008"/>
    </source>
</evidence>
<dbReference type="Proteomes" id="UP000325008">
    <property type="component" value="Unassembled WGS sequence"/>
</dbReference>
<dbReference type="EMBL" id="OOIQ01000002">
    <property type="protein sequence ID" value="SPO43466.1"/>
    <property type="molecule type" value="Genomic_DNA"/>
</dbReference>
<feature type="region of interest" description="Disordered" evidence="2">
    <location>
        <begin position="1081"/>
        <end position="1107"/>
    </location>
</feature>
<evidence type="ECO:0000313" key="3">
    <source>
        <dbReference type="EMBL" id="SPO43466.1"/>
    </source>
</evidence>
<feature type="compositionally biased region" description="Low complexity" evidence="2">
    <location>
        <begin position="1120"/>
        <end position="1144"/>
    </location>
</feature>
<feature type="compositionally biased region" description="Polar residues" evidence="2">
    <location>
        <begin position="522"/>
        <end position="548"/>
    </location>
</feature>
<feature type="compositionally biased region" description="Low complexity" evidence="2">
    <location>
        <begin position="231"/>
        <end position="255"/>
    </location>
</feature>
<feature type="compositionally biased region" description="Polar residues" evidence="2">
    <location>
        <begin position="1"/>
        <end position="28"/>
    </location>
</feature>
<feature type="compositionally biased region" description="Pro residues" evidence="2">
    <location>
        <begin position="95"/>
        <end position="112"/>
    </location>
</feature>
<feature type="region of interest" description="Disordered" evidence="2">
    <location>
        <begin position="1"/>
        <end position="119"/>
    </location>
</feature>
<keyword evidence="4" id="KW-1185">Reference proteome</keyword>
<feature type="region of interest" description="Disordered" evidence="2">
    <location>
        <begin position="939"/>
        <end position="982"/>
    </location>
</feature>
<feature type="region of interest" description="Disordered" evidence="2">
    <location>
        <begin position="1328"/>
        <end position="1356"/>
    </location>
</feature>
<feature type="compositionally biased region" description="Polar residues" evidence="2">
    <location>
        <begin position="572"/>
        <end position="585"/>
    </location>
</feature>
<feature type="region of interest" description="Disordered" evidence="2">
    <location>
        <begin position="1040"/>
        <end position="1066"/>
    </location>
</feature>
<feature type="compositionally biased region" description="Pro residues" evidence="2">
    <location>
        <begin position="737"/>
        <end position="746"/>
    </location>
</feature>
<comment type="caution">
    <text evidence="3">The sequence shown here is derived from an EMBL/GenBank/DDBJ whole genome shotgun (WGS) entry which is preliminary data.</text>
</comment>
<feature type="region of interest" description="Disordered" evidence="2">
    <location>
        <begin position="632"/>
        <end position="660"/>
    </location>
</feature>
<feature type="region of interest" description="Disordered" evidence="2">
    <location>
        <begin position="1119"/>
        <end position="1162"/>
    </location>
</feature>
<organism evidence="3 4">
    <name type="scientific">Pseudozyma antarctica</name>
    <name type="common">Yeast</name>
    <name type="synonym">Candida antarctica</name>
    <dbReference type="NCBI Taxonomy" id="84753"/>
    <lineage>
        <taxon>Eukaryota</taxon>
        <taxon>Fungi</taxon>
        <taxon>Dikarya</taxon>
        <taxon>Basidiomycota</taxon>
        <taxon>Ustilaginomycotina</taxon>
        <taxon>Ustilaginomycetes</taxon>
        <taxon>Ustilaginales</taxon>
        <taxon>Ustilaginaceae</taxon>
        <taxon>Moesziomyces</taxon>
    </lineage>
</organism>
<feature type="compositionally biased region" description="Basic and acidic residues" evidence="2">
    <location>
        <begin position="403"/>
        <end position="413"/>
    </location>
</feature>
<gene>
    <name evidence="3" type="ORF">PSANT_01151</name>
</gene>
<evidence type="ECO:0000256" key="2">
    <source>
        <dbReference type="SAM" id="MobiDB-lite"/>
    </source>
</evidence>
<feature type="region of interest" description="Disordered" evidence="2">
    <location>
        <begin position="1003"/>
        <end position="1025"/>
    </location>
</feature>
<feature type="coiled-coil region" evidence="1">
    <location>
        <begin position="871"/>
        <end position="898"/>
    </location>
</feature>